<dbReference type="InterPro" id="IPR050469">
    <property type="entry name" value="Diguanylate_Cyclase"/>
</dbReference>
<dbReference type="GO" id="GO:0052621">
    <property type="term" value="F:diguanylate cyclase activity"/>
    <property type="evidence" value="ECO:0007669"/>
    <property type="project" value="UniProtKB-EC"/>
</dbReference>
<dbReference type="EC" id="2.7.7.65" evidence="3"/>
<dbReference type="NCBIfam" id="NF038266">
    <property type="entry name" value="diguan_SiaD"/>
    <property type="match status" value="1"/>
</dbReference>
<evidence type="ECO:0000259" key="5">
    <source>
        <dbReference type="PROSITE" id="PS50887"/>
    </source>
</evidence>
<dbReference type="RefSeq" id="WP_043218637.1">
    <property type="nucleotide sequence ID" value="NZ_CP007511.1"/>
</dbReference>
<reference evidence="8" key="1">
    <citation type="submission" date="2014-03" db="EMBL/GenBank/DDBJ databases">
        <title>Complete genome of Pseudomonas balearica DSM 6083T, a sewage water isolate from an enrichment with 2-methylnaphthalene.</title>
        <authorList>
            <person name="Salva-Serra F."/>
            <person name="Jaen-Luchoro D."/>
            <person name="Busquets A."/>
            <person name="Pena A."/>
            <person name="Gomila M."/>
            <person name="Bosch R."/>
            <person name="Nogales B."/>
            <person name="Garcia-Valdes E."/>
            <person name="Lalucat J."/>
            <person name="Bennasar A."/>
        </authorList>
    </citation>
    <scope>NUCLEOTIDE SEQUENCE [LARGE SCALE GENOMIC DNA]</scope>
    <source>
        <strain evidence="8">DSM 6083</strain>
    </source>
</reference>
<sequence length="261" mass="30097">MRGPQPLEQEIAELLAEPGHEAHRLHDALARLWGAHRDLLERIERIARLSDGYQSIARERELSMTARFEKQLHRLEKVARISDRYQSMMRDLNVALKEASTHDALTGIANRRLLTERLREESERARRYTRPLCLALLDIDHFKRINDDYGHEVGDQVLIEIARVMEAELRDHDLCGRWGGEEFLVLMPETDAERAALVTERLRRALEALVVRANDEPLSVTVSIGLAELQREENYSKAINRADVALLKAKRSGRNRCERAD</sequence>
<gene>
    <name evidence="6" type="ORF">CL52_03960</name>
    <name evidence="7" type="ORF">SAMN05660875_107169</name>
</gene>
<evidence type="ECO:0000256" key="3">
    <source>
        <dbReference type="ARBA" id="ARBA00012528"/>
    </source>
</evidence>
<dbReference type="SMART" id="SM00267">
    <property type="entry name" value="GGDEF"/>
    <property type="match status" value="1"/>
</dbReference>
<evidence type="ECO:0000256" key="2">
    <source>
        <dbReference type="ARBA" id="ARBA00004533"/>
    </source>
</evidence>
<dbReference type="NCBIfam" id="TIGR00254">
    <property type="entry name" value="GGDEF"/>
    <property type="match status" value="1"/>
</dbReference>
<dbReference type="PANTHER" id="PTHR45138">
    <property type="entry name" value="REGULATORY COMPONENTS OF SENSORY TRANSDUCTION SYSTEM"/>
    <property type="match status" value="1"/>
</dbReference>
<evidence type="ECO:0000313" key="7">
    <source>
        <dbReference type="EMBL" id="SDM68735.1"/>
    </source>
</evidence>
<dbReference type="KEGG" id="pbm:CL52_03960"/>
<dbReference type="InterPro" id="IPR029787">
    <property type="entry name" value="Nucleotide_cyclase"/>
</dbReference>
<dbReference type="AlphaFoldDB" id="A0A8D4C5E4"/>
<dbReference type="SUPFAM" id="SSF55073">
    <property type="entry name" value="Nucleotide cyclase"/>
    <property type="match status" value="1"/>
</dbReference>
<dbReference type="EMBL" id="FNHO01000007">
    <property type="protein sequence ID" value="SDM68735.1"/>
    <property type="molecule type" value="Genomic_DNA"/>
</dbReference>
<name>A0A8D4C5E4_9GAMM</name>
<evidence type="ECO:0000313" key="8">
    <source>
        <dbReference type="Proteomes" id="UP000031271"/>
    </source>
</evidence>
<dbReference type="FunFam" id="3.30.70.270:FF:000001">
    <property type="entry name" value="Diguanylate cyclase domain protein"/>
    <property type="match status" value="1"/>
</dbReference>
<comment type="cofactor">
    <cofactor evidence="1">
        <name>Mg(2+)</name>
        <dbReference type="ChEBI" id="CHEBI:18420"/>
    </cofactor>
</comment>
<evidence type="ECO:0000313" key="6">
    <source>
        <dbReference type="EMBL" id="AJE14228.1"/>
    </source>
</evidence>
<organism evidence="6 8">
    <name type="scientific">Stutzerimonas balearica DSM 6083</name>
    <dbReference type="NCBI Taxonomy" id="1123016"/>
    <lineage>
        <taxon>Bacteria</taxon>
        <taxon>Pseudomonadati</taxon>
        <taxon>Pseudomonadota</taxon>
        <taxon>Gammaproteobacteria</taxon>
        <taxon>Pseudomonadales</taxon>
        <taxon>Pseudomonadaceae</taxon>
        <taxon>Stutzerimonas</taxon>
    </lineage>
</organism>
<dbReference type="GO" id="GO:1902201">
    <property type="term" value="P:negative regulation of bacterial-type flagellum-dependent cell motility"/>
    <property type="evidence" value="ECO:0007669"/>
    <property type="project" value="TreeGrafter"/>
</dbReference>
<dbReference type="PANTHER" id="PTHR45138:SF9">
    <property type="entry name" value="DIGUANYLATE CYCLASE DGCM-RELATED"/>
    <property type="match status" value="1"/>
</dbReference>
<dbReference type="GeneID" id="77259070"/>
<dbReference type="GO" id="GO:0005886">
    <property type="term" value="C:plasma membrane"/>
    <property type="evidence" value="ECO:0007669"/>
    <property type="project" value="UniProtKB-SubCell"/>
</dbReference>
<accession>A0A8D4C5E4</accession>
<comment type="subcellular location">
    <subcellularLocation>
        <location evidence="2">Cell inner membrane</location>
    </subcellularLocation>
</comment>
<dbReference type="EMBL" id="CP007511">
    <property type="protein sequence ID" value="AJE14228.1"/>
    <property type="molecule type" value="Genomic_DNA"/>
</dbReference>
<evidence type="ECO:0000256" key="4">
    <source>
        <dbReference type="ARBA" id="ARBA00034247"/>
    </source>
</evidence>
<dbReference type="Gene3D" id="3.30.70.270">
    <property type="match status" value="1"/>
</dbReference>
<reference evidence="7 9" key="2">
    <citation type="submission" date="2016-10" db="EMBL/GenBank/DDBJ databases">
        <authorList>
            <person name="Varghese N."/>
            <person name="Submissions S."/>
        </authorList>
    </citation>
    <scope>NUCLEOTIDE SEQUENCE [LARGE SCALE GENOMIC DNA]</scope>
    <source>
        <strain evidence="7 9">DSM 6083</strain>
    </source>
</reference>
<feature type="domain" description="GGDEF" evidence="5">
    <location>
        <begin position="130"/>
        <end position="261"/>
    </location>
</feature>
<dbReference type="InterPro" id="IPR043128">
    <property type="entry name" value="Rev_trsase/Diguanyl_cyclase"/>
</dbReference>
<protein>
    <recommendedName>
        <fullName evidence="3">diguanylate cyclase</fullName>
        <ecNumber evidence="3">2.7.7.65</ecNumber>
    </recommendedName>
</protein>
<dbReference type="Proteomes" id="UP000182276">
    <property type="component" value="Unassembled WGS sequence"/>
</dbReference>
<reference evidence="6 8" key="3">
    <citation type="journal article" name="Genome Announc.">
        <title>Complete Genome Sequence of Pseudomonas balearica DSM 6083T.</title>
        <authorList>
            <person name="Bennasar-Figueras A."/>
            <person name="Salva-Serra F."/>
            <person name="Jaen-Luchoro D."/>
            <person name="Segui C."/>
            <person name="Aliaga F."/>
            <person name="Busquets A."/>
            <person name="Gomila M."/>
            <person name="Moore E.R."/>
            <person name="Lalucat J."/>
        </authorList>
    </citation>
    <scope>NUCLEOTIDE SEQUENCE [LARGE SCALE GENOMIC DNA]</scope>
    <source>
        <strain evidence="8">DSM 6083</strain>
        <strain evidence="6">DSM6083</strain>
    </source>
</reference>
<evidence type="ECO:0000313" key="9">
    <source>
        <dbReference type="Proteomes" id="UP000182276"/>
    </source>
</evidence>
<dbReference type="Proteomes" id="UP000031271">
    <property type="component" value="Chromosome"/>
</dbReference>
<proteinExistence type="predicted"/>
<dbReference type="Pfam" id="PF00990">
    <property type="entry name" value="GGDEF"/>
    <property type="match status" value="1"/>
</dbReference>
<dbReference type="GO" id="GO:0043709">
    <property type="term" value="P:cell adhesion involved in single-species biofilm formation"/>
    <property type="evidence" value="ECO:0007669"/>
    <property type="project" value="TreeGrafter"/>
</dbReference>
<comment type="catalytic activity">
    <reaction evidence="4">
        <text>2 GTP = 3',3'-c-di-GMP + 2 diphosphate</text>
        <dbReference type="Rhea" id="RHEA:24898"/>
        <dbReference type="ChEBI" id="CHEBI:33019"/>
        <dbReference type="ChEBI" id="CHEBI:37565"/>
        <dbReference type="ChEBI" id="CHEBI:58805"/>
        <dbReference type="EC" id="2.7.7.65"/>
    </reaction>
</comment>
<keyword evidence="9" id="KW-1185">Reference proteome</keyword>
<evidence type="ECO:0000256" key="1">
    <source>
        <dbReference type="ARBA" id="ARBA00001946"/>
    </source>
</evidence>
<dbReference type="PROSITE" id="PS50887">
    <property type="entry name" value="GGDEF"/>
    <property type="match status" value="1"/>
</dbReference>
<dbReference type="InterPro" id="IPR000160">
    <property type="entry name" value="GGDEF_dom"/>
</dbReference>
<dbReference type="CDD" id="cd01949">
    <property type="entry name" value="GGDEF"/>
    <property type="match status" value="1"/>
</dbReference>